<name>A0A2S4NBA2_9FLAO</name>
<dbReference type="EMBL" id="PQNY01000001">
    <property type="protein sequence ID" value="POS02982.1"/>
    <property type="molecule type" value="Genomic_DNA"/>
</dbReference>
<proteinExistence type="predicted"/>
<keyword evidence="1" id="KW-0472">Membrane</keyword>
<dbReference type="CDD" id="cd03794">
    <property type="entry name" value="GT4_WbuB-like"/>
    <property type="match status" value="1"/>
</dbReference>
<keyword evidence="1" id="KW-0812">Transmembrane</keyword>
<gene>
    <name evidence="3" type="ORF">Q361_10180</name>
</gene>
<dbReference type="InterPro" id="IPR050194">
    <property type="entry name" value="Glycosyltransferase_grp1"/>
</dbReference>
<comment type="caution">
    <text evidence="3">The sequence shown here is derived from an EMBL/GenBank/DDBJ whole genome shotgun (WGS) entry which is preliminary data.</text>
</comment>
<evidence type="ECO:0000313" key="4">
    <source>
        <dbReference type="Proteomes" id="UP000237056"/>
    </source>
</evidence>
<sequence length="403" mass="46607">MQITIISNNYYPEDSGIGLYSTGMAEFLAKTHNVKVISAMPYYPQWEIYSEYKNKPKFYRETINNVEVLRFKQYTPKNPTFLKRIFQMCHFFLGSIVNVFKIKKNDVVIVVMPFTISIILGRLVKLFKGGKLLVHVQDFEFDAAFETGLSKKSGLLAKIIFHVERFLLNRADSVSTISYGMLKKLETKTSSSTSYFPNWIDYSKINPKTAKPNKLFDPNKFNILYSGNIGAKQDWEFFIDFVKACQENNKIHICLIGEGAKRMEITEKIKNFSNCTYFPPVRYEELNDLLCNANLHILFQKSTVVDTVMPSKILGMMASAKPSIVTGHKESEVKYNFEISNGGFYFYDENKLNQIMKKINHLIESPQESKEIGINARKFIVEKFSSEKILSTFMKELNYITRK</sequence>
<feature type="transmembrane region" description="Helical" evidence="1">
    <location>
        <begin position="107"/>
        <end position="124"/>
    </location>
</feature>
<dbReference type="InterPro" id="IPR028098">
    <property type="entry name" value="Glyco_trans_4-like_N"/>
</dbReference>
<dbReference type="PANTHER" id="PTHR45947:SF3">
    <property type="entry name" value="SULFOQUINOVOSYL TRANSFERASE SQD2"/>
    <property type="match status" value="1"/>
</dbReference>
<keyword evidence="3" id="KW-0808">Transferase</keyword>
<feature type="domain" description="Glycosyltransferase subfamily 4-like N-terminal" evidence="2">
    <location>
        <begin position="15"/>
        <end position="188"/>
    </location>
</feature>
<dbReference type="SUPFAM" id="SSF53756">
    <property type="entry name" value="UDP-Glycosyltransferase/glycogen phosphorylase"/>
    <property type="match status" value="1"/>
</dbReference>
<dbReference type="PANTHER" id="PTHR45947">
    <property type="entry name" value="SULFOQUINOVOSYL TRANSFERASE SQD2"/>
    <property type="match status" value="1"/>
</dbReference>
<evidence type="ECO:0000256" key="1">
    <source>
        <dbReference type="SAM" id="Phobius"/>
    </source>
</evidence>
<dbReference type="Pfam" id="PF13692">
    <property type="entry name" value="Glyco_trans_1_4"/>
    <property type="match status" value="1"/>
</dbReference>
<keyword evidence="4" id="KW-1185">Reference proteome</keyword>
<dbReference type="RefSeq" id="WP_211290356.1">
    <property type="nucleotide sequence ID" value="NZ_PQNY01000001.1"/>
</dbReference>
<accession>A0A2S4NBA2</accession>
<dbReference type="GO" id="GO:0016758">
    <property type="term" value="F:hexosyltransferase activity"/>
    <property type="evidence" value="ECO:0007669"/>
    <property type="project" value="TreeGrafter"/>
</dbReference>
<evidence type="ECO:0000259" key="2">
    <source>
        <dbReference type="Pfam" id="PF13579"/>
    </source>
</evidence>
<dbReference type="AlphaFoldDB" id="A0A2S4NBA2"/>
<keyword evidence="1" id="KW-1133">Transmembrane helix</keyword>
<organism evidence="3 4">
    <name type="scientific">Flavobacterium croceum DSM 17960</name>
    <dbReference type="NCBI Taxonomy" id="1121886"/>
    <lineage>
        <taxon>Bacteria</taxon>
        <taxon>Pseudomonadati</taxon>
        <taxon>Bacteroidota</taxon>
        <taxon>Flavobacteriia</taxon>
        <taxon>Flavobacteriales</taxon>
        <taxon>Flavobacteriaceae</taxon>
        <taxon>Flavobacterium</taxon>
    </lineage>
</organism>
<dbReference type="NCBIfam" id="NF007640">
    <property type="entry name" value="PRK10307.1"/>
    <property type="match status" value="1"/>
</dbReference>
<dbReference type="Gene3D" id="3.40.50.2000">
    <property type="entry name" value="Glycogen Phosphorylase B"/>
    <property type="match status" value="2"/>
</dbReference>
<dbReference type="Proteomes" id="UP000237056">
    <property type="component" value="Unassembled WGS sequence"/>
</dbReference>
<dbReference type="Pfam" id="PF13579">
    <property type="entry name" value="Glyco_trans_4_4"/>
    <property type="match status" value="1"/>
</dbReference>
<evidence type="ECO:0000313" key="3">
    <source>
        <dbReference type="EMBL" id="POS02982.1"/>
    </source>
</evidence>
<protein>
    <submittedName>
        <fullName evidence="3">Colanic acid biosynthesis glycosyl transferase WcaI</fullName>
    </submittedName>
</protein>
<reference evidence="3 4" key="1">
    <citation type="submission" date="2018-01" db="EMBL/GenBank/DDBJ databases">
        <title>Genomic Encyclopedia of Type Strains, Phase I: the one thousand microbial genomes (KMG-I) project.</title>
        <authorList>
            <person name="Goeker M."/>
        </authorList>
    </citation>
    <scope>NUCLEOTIDE SEQUENCE [LARGE SCALE GENOMIC DNA]</scope>
    <source>
        <strain evidence="3 4">DSM 17960</strain>
    </source>
</reference>